<comment type="caution">
    <text evidence="11">The sequence shown here is derived from an EMBL/GenBank/DDBJ whole genome shotgun (WGS) entry which is preliminary data.</text>
</comment>
<feature type="disulfide bond" evidence="6">
    <location>
        <begin position="293"/>
        <end position="302"/>
    </location>
</feature>
<feature type="domain" description="EGF-like" evidence="9">
    <location>
        <begin position="304"/>
        <end position="341"/>
    </location>
</feature>
<keyword evidence="4 6" id="KW-1015">Disulfide bond</keyword>
<dbReference type="SMART" id="SM00494">
    <property type="entry name" value="ChtBD2"/>
    <property type="match status" value="1"/>
</dbReference>
<dbReference type="GO" id="GO:0051240">
    <property type="term" value="P:positive regulation of multicellular organismal process"/>
    <property type="evidence" value="ECO:0007669"/>
    <property type="project" value="UniProtKB-ARBA"/>
</dbReference>
<dbReference type="InterPro" id="IPR018097">
    <property type="entry name" value="EGF_Ca-bd_CS"/>
</dbReference>
<feature type="disulfide bond" evidence="6">
    <location>
        <begin position="703"/>
        <end position="712"/>
    </location>
</feature>
<evidence type="ECO:0000256" key="7">
    <source>
        <dbReference type="SAM" id="MobiDB-lite"/>
    </source>
</evidence>
<evidence type="ECO:0000256" key="2">
    <source>
        <dbReference type="ARBA" id="ARBA00022729"/>
    </source>
</evidence>
<feature type="chain" id="PRO_5032446382" evidence="8">
    <location>
        <begin position="21"/>
        <end position="829"/>
    </location>
</feature>
<keyword evidence="12" id="KW-1185">Reference proteome</keyword>
<dbReference type="InterPro" id="IPR000152">
    <property type="entry name" value="EGF-type_Asp/Asn_hydroxyl_site"/>
</dbReference>
<feature type="domain" description="EGF-like" evidence="9">
    <location>
        <begin position="343"/>
        <end position="380"/>
    </location>
</feature>
<dbReference type="Gene3D" id="2.10.25.10">
    <property type="entry name" value="Laminin"/>
    <property type="match status" value="12"/>
</dbReference>
<dbReference type="FunFam" id="2.10.25.10:FF:000472">
    <property type="entry name" value="Uncharacterized protein, isoform A"/>
    <property type="match status" value="1"/>
</dbReference>
<feature type="disulfide bond" evidence="6">
    <location>
        <begin position="118"/>
        <end position="127"/>
    </location>
</feature>
<evidence type="ECO:0000256" key="8">
    <source>
        <dbReference type="SAM" id="SignalP"/>
    </source>
</evidence>
<gene>
    <name evidence="11" type="ORF">OXX778_LOCUS52</name>
</gene>
<dbReference type="InterPro" id="IPR000742">
    <property type="entry name" value="EGF"/>
</dbReference>
<feature type="disulfide bond" evidence="6">
    <location>
        <begin position="547"/>
        <end position="564"/>
    </location>
</feature>
<evidence type="ECO:0000256" key="3">
    <source>
        <dbReference type="ARBA" id="ARBA00022737"/>
    </source>
</evidence>
<dbReference type="PANTHER" id="PTHR24049">
    <property type="entry name" value="CRUMBS FAMILY MEMBER"/>
    <property type="match status" value="1"/>
</dbReference>
<feature type="signal peptide" evidence="8">
    <location>
        <begin position="1"/>
        <end position="20"/>
    </location>
</feature>
<dbReference type="InterPro" id="IPR009030">
    <property type="entry name" value="Growth_fac_rcpt_cys_sf"/>
</dbReference>
<protein>
    <submittedName>
        <fullName evidence="11">Uncharacterized protein</fullName>
    </submittedName>
</protein>
<name>A0A813M9L9_9BILA</name>
<dbReference type="FunFam" id="2.10.25.10:FF:000122">
    <property type="entry name" value="Protein crumbs homolog 2"/>
    <property type="match status" value="1"/>
</dbReference>
<dbReference type="PROSITE" id="PS01187">
    <property type="entry name" value="EGF_CA"/>
    <property type="match status" value="2"/>
</dbReference>
<dbReference type="PROSITE" id="PS50026">
    <property type="entry name" value="EGF_3"/>
    <property type="match status" value="11"/>
</dbReference>
<dbReference type="PROSITE" id="PS01186">
    <property type="entry name" value="EGF_2"/>
    <property type="match status" value="10"/>
</dbReference>
<dbReference type="FunFam" id="2.10.25.10:FF:000004">
    <property type="entry name" value="Neurogenic locus notch 1"/>
    <property type="match status" value="1"/>
</dbReference>
<evidence type="ECO:0000256" key="1">
    <source>
        <dbReference type="ARBA" id="ARBA00022536"/>
    </source>
</evidence>
<dbReference type="Pfam" id="PF00008">
    <property type="entry name" value="EGF"/>
    <property type="match status" value="6"/>
</dbReference>
<dbReference type="PROSITE" id="PS00022">
    <property type="entry name" value="EGF_1"/>
    <property type="match status" value="10"/>
</dbReference>
<feature type="disulfide bond" evidence="6">
    <location>
        <begin position="566"/>
        <end position="575"/>
    </location>
</feature>
<dbReference type="SUPFAM" id="SSF57184">
    <property type="entry name" value="Growth factor receptor domain"/>
    <property type="match status" value="1"/>
</dbReference>
<feature type="disulfide bond" evidence="6">
    <location>
        <begin position="53"/>
        <end position="63"/>
    </location>
</feature>
<dbReference type="SUPFAM" id="SSF57625">
    <property type="entry name" value="Invertebrate chitin-binding proteins"/>
    <property type="match status" value="1"/>
</dbReference>
<dbReference type="Proteomes" id="UP000663879">
    <property type="component" value="Unassembled WGS sequence"/>
</dbReference>
<dbReference type="GO" id="GO:0005576">
    <property type="term" value="C:extracellular region"/>
    <property type="evidence" value="ECO:0007669"/>
    <property type="project" value="InterPro"/>
</dbReference>
<keyword evidence="5" id="KW-0325">Glycoprotein</keyword>
<feature type="domain" description="Chitin-binding type-2" evidence="10">
    <location>
        <begin position="762"/>
        <end position="828"/>
    </location>
</feature>
<comment type="caution">
    <text evidence="6">Lacks conserved residue(s) required for the propagation of feature annotation.</text>
</comment>
<feature type="compositionally biased region" description="Low complexity" evidence="7">
    <location>
        <begin position="401"/>
        <end position="429"/>
    </location>
</feature>
<dbReference type="OrthoDB" id="283575at2759"/>
<dbReference type="InterPro" id="IPR002557">
    <property type="entry name" value="Chitin-bd_dom"/>
</dbReference>
<keyword evidence="3" id="KW-0677">Repeat</keyword>
<feature type="domain" description="EGF-like" evidence="9">
    <location>
        <begin position="719"/>
        <end position="759"/>
    </location>
</feature>
<evidence type="ECO:0000313" key="12">
    <source>
        <dbReference type="Proteomes" id="UP000663879"/>
    </source>
</evidence>
<feature type="disulfide bond" evidence="6">
    <location>
        <begin position="659"/>
        <end position="668"/>
    </location>
</feature>
<dbReference type="InterPro" id="IPR001881">
    <property type="entry name" value="EGF-like_Ca-bd_dom"/>
</dbReference>
<dbReference type="SUPFAM" id="SSF57196">
    <property type="entry name" value="EGF/Laminin"/>
    <property type="match status" value="8"/>
</dbReference>
<dbReference type="SMART" id="SM00181">
    <property type="entry name" value="EGF"/>
    <property type="match status" value="15"/>
</dbReference>
<feature type="region of interest" description="Disordered" evidence="7">
    <location>
        <begin position="399"/>
        <end position="429"/>
    </location>
</feature>
<dbReference type="PROSITE" id="PS50940">
    <property type="entry name" value="CHIT_BIND_II"/>
    <property type="match status" value="1"/>
</dbReference>
<accession>A0A813M9L9</accession>
<keyword evidence="2 8" id="KW-0732">Signal</keyword>
<keyword evidence="1 6" id="KW-0245">EGF-like domain</keyword>
<evidence type="ECO:0000256" key="4">
    <source>
        <dbReference type="ARBA" id="ARBA00023157"/>
    </source>
</evidence>
<dbReference type="CDD" id="cd00054">
    <property type="entry name" value="EGF_CA"/>
    <property type="match status" value="3"/>
</dbReference>
<dbReference type="InterPro" id="IPR051022">
    <property type="entry name" value="Notch_Cell-Fate_Det"/>
</dbReference>
<feature type="domain" description="EGF-like" evidence="9">
    <location>
        <begin position="267"/>
        <end position="303"/>
    </location>
</feature>
<feature type="domain" description="EGF-like" evidence="9">
    <location>
        <begin position="538"/>
        <end position="576"/>
    </location>
</feature>
<dbReference type="GO" id="GO:0005509">
    <property type="term" value="F:calcium ion binding"/>
    <property type="evidence" value="ECO:0007669"/>
    <property type="project" value="InterPro"/>
</dbReference>
<sequence>MSTKILALISINLLIQSVVMLPSLLNASQNSSSLSLNLNSTNFTKSKRQLSACYSNPCNYGTCYDVALAQKMVTGFYCVCSAGYTGTQCEKEINECSSNPCKNGAQCLDLVGSFFCSCPTGFSGVLCEKQTITKICPENACGDGECVLTTHPTHQYACKCKDNSYKFEPCSSTNSVNKCSSQPCGSSLCIEAPNSPSGFVCQCGPNDFRTSSCQSTAVIEGCQTNSCLNGGTCVGYNANERWCNPIQAGQTCCQCATGYTGYRCENEINECVSNPCQNGGICENAVNSYKCTCPLGFTGTNCEQIQGCINNPCKFGGTCTVLSNGSEKCQCKDGFTGTHCETDINECLSSPCQNGGTCIDLENSYACYCPDGYFRPTFCPASSFTAITTQGVFTSSPITETTTTTTTSTTTTTTTTTTTSTSTSTTTTSTTPFTPYIPLFSTTALIPLINQIVTPCQQNICFNGGSCYIVSQSGFICVCPIEIVNQKETESPDLCPDQSICKNQGVCRILGGTFICVCPEGFFGSLCELTEPEVPTSELTACNPNPCQNHGSCLTYENGNFYGCLCQLGYSGKFCEISPVSTIVPQDPCEPNPCFNNGVCILTLDGQFAGCFCKKSEYSGLYCQNYIPSTTTSIATTASSCFPNPCFNGGVCSNKGCICPSGYSGQFCETLSTAKLCENIKCQNGGVCNVVLRGSVPTAECWCLKNYAGFYCEISTVPETNRCSQIQCLNNGTCSETLTGVTPTAYCTCKPGFTGSRCETEYFRCTQDGIFTDIYGCTSGRYLECVYFGQASVGFSNGILFRRDCPPGLRFNPTFGYCDYASNFKCPGE</sequence>
<feature type="disulfide bond" evidence="6">
    <location>
        <begin position="749"/>
        <end position="758"/>
    </location>
</feature>
<evidence type="ECO:0000259" key="10">
    <source>
        <dbReference type="PROSITE" id="PS50940"/>
    </source>
</evidence>
<feature type="disulfide bond" evidence="6">
    <location>
        <begin position="80"/>
        <end position="89"/>
    </location>
</feature>
<dbReference type="InterPro" id="IPR036508">
    <property type="entry name" value="Chitin-bd_dom_sf"/>
</dbReference>
<feature type="disulfide bond" evidence="6">
    <location>
        <begin position="594"/>
        <end position="611"/>
    </location>
</feature>
<feature type="disulfide bond" evidence="6">
    <location>
        <begin position="518"/>
        <end position="527"/>
    </location>
</feature>
<feature type="domain" description="EGF-like" evidence="9">
    <location>
        <begin position="585"/>
        <end position="624"/>
    </location>
</feature>
<reference evidence="11" key="1">
    <citation type="submission" date="2021-02" db="EMBL/GenBank/DDBJ databases">
        <authorList>
            <person name="Nowell W R."/>
        </authorList>
    </citation>
    <scope>NUCLEOTIDE SEQUENCE</scope>
    <source>
        <strain evidence="11">Ploen Becks lab</strain>
    </source>
</reference>
<dbReference type="PRINTS" id="PR00010">
    <property type="entry name" value="EGFBLOOD"/>
</dbReference>
<dbReference type="InterPro" id="IPR013032">
    <property type="entry name" value="EGF-like_CS"/>
</dbReference>
<dbReference type="EMBL" id="CAJNOC010000003">
    <property type="protein sequence ID" value="CAF0703500.1"/>
    <property type="molecule type" value="Genomic_DNA"/>
</dbReference>
<evidence type="ECO:0000313" key="11">
    <source>
        <dbReference type="EMBL" id="CAF0703500.1"/>
    </source>
</evidence>
<dbReference type="AlphaFoldDB" id="A0A813M9L9"/>
<feature type="domain" description="EGF-like" evidence="9">
    <location>
        <begin position="673"/>
        <end position="713"/>
    </location>
</feature>
<feature type="disulfide bond" evidence="6">
    <location>
        <begin position="331"/>
        <end position="340"/>
    </location>
</feature>
<dbReference type="GO" id="GO:0008061">
    <property type="term" value="F:chitin binding"/>
    <property type="evidence" value="ECO:0007669"/>
    <property type="project" value="InterPro"/>
</dbReference>
<feature type="domain" description="EGF-like" evidence="9">
    <location>
        <begin position="49"/>
        <end position="90"/>
    </location>
</feature>
<dbReference type="SMART" id="SM00179">
    <property type="entry name" value="EGF_CA"/>
    <property type="match status" value="7"/>
</dbReference>
<evidence type="ECO:0000256" key="6">
    <source>
        <dbReference type="PROSITE-ProRule" id="PRU00076"/>
    </source>
</evidence>
<proteinExistence type="predicted"/>
<feature type="domain" description="EGF-like" evidence="9">
    <location>
        <begin position="92"/>
        <end position="128"/>
    </location>
</feature>
<evidence type="ECO:0000259" key="9">
    <source>
        <dbReference type="PROSITE" id="PS50026"/>
    </source>
</evidence>
<feature type="domain" description="EGF-like" evidence="9">
    <location>
        <begin position="491"/>
        <end position="528"/>
    </location>
</feature>
<dbReference type="Pfam" id="PF12661">
    <property type="entry name" value="hEGF"/>
    <property type="match status" value="1"/>
</dbReference>
<dbReference type="GO" id="GO:0003008">
    <property type="term" value="P:system process"/>
    <property type="evidence" value="ECO:0007669"/>
    <property type="project" value="UniProtKB-ARBA"/>
</dbReference>
<feature type="domain" description="EGF-like" evidence="9">
    <location>
        <begin position="637"/>
        <end position="669"/>
    </location>
</feature>
<evidence type="ECO:0000256" key="5">
    <source>
        <dbReference type="ARBA" id="ARBA00023180"/>
    </source>
</evidence>
<dbReference type="PROSITE" id="PS00010">
    <property type="entry name" value="ASX_HYDROXYL"/>
    <property type="match status" value="3"/>
</dbReference>
<organism evidence="11 12">
    <name type="scientific">Brachionus calyciflorus</name>
    <dbReference type="NCBI Taxonomy" id="104777"/>
    <lineage>
        <taxon>Eukaryota</taxon>
        <taxon>Metazoa</taxon>
        <taxon>Spiralia</taxon>
        <taxon>Gnathifera</taxon>
        <taxon>Rotifera</taxon>
        <taxon>Eurotatoria</taxon>
        <taxon>Monogononta</taxon>
        <taxon>Pseudotrocha</taxon>
        <taxon>Ploima</taxon>
        <taxon>Brachionidae</taxon>
        <taxon>Brachionus</taxon>
    </lineage>
</organism>